<dbReference type="SUPFAM" id="SSF54637">
    <property type="entry name" value="Thioesterase/thiol ester dehydrase-isomerase"/>
    <property type="match status" value="1"/>
</dbReference>
<organism evidence="4 5">
    <name type="scientific">Kangiella spongicola</name>
    <dbReference type="NCBI Taxonomy" id="796379"/>
    <lineage>
        <taxon>Bacteria</taxon>
        <taxon>Pseudomonadati</taxon>
        <taxon>Pseudomonadota</taxon>
        <taxon>Gammaproteobacteria</taxon>
        <taxon>Kangiellales</taxon>
        <taxon>Kangiellaceae</taxon>
        <taxon>Kangiella</taxon>
    </lineage>
</organism>
<dbReference type="PANTHER" id="PTHR43240:SF5">
    <property type="entry name" value="1,4-DIHYDROXY-2-NAPHTHOYL-COA THIOESTERASE 1"/>
    <property type="match status" value="1"/>
</dbReference>
<keyword evidence="2" id="KW-0378">Hydrolase</keyword>
<reference evidence="4 5" key="1">
    <citation type="submission" date="2018-05" db="EMBL/GenBank/DDBJ databases">
        <title>Kangiella spongicola genome sequence.</title>
        <authorList>
            <person name="Maclea K.S."/>
            <person name="Goen A.E."/>
            <person name="Kelley C."/>
            <person name="Underriner A."/>
            <person name="Silverwood T."/>
            <person name="Trachtenberg A.M."/>
        </authorList>
    </citation>
    <scope>NUCLEOTIDE SEQUENCE [LARGE SCALE GENOMIC DNA]</scope>
    <source>
        <strain evidence="4 5">ATCC BAA-2076</strain>
    </source>
</reference>
<comment type="similarity">
    <text evidence="1">Belongs to the thioesterase PaaI family.</text>
</comment>
<protein>
    <submittedName>
        <fullName evidence="4">Esterase</fullName>
    </submittedName>
</protein>
<feature type="domain" description="Thioesterase" evidence="3">
    <location>
        <begin position="51"/>
        <end position="129"/>
    </location>
</feature>
<dbReference type="GO" id="GO:0005829">
    <property type="term" value="C:cytosol"/>
    <property type="evidence" value="ECO:0007669"/>
    <property type="project" value="TreeGrafter"/>
</dbReference>
<dbReference type="CDD" id="cd03443">
    <property type="entry name" value="PaaI_thioesterase"/>
    <property type="match status" value="1"/>
</dbReference>
<dbReference type="Gene3D" id="3.10.129.10">
    <property type="entry name" value="Hotdog Thioesterase"/>
    <property type="match status" value="1"/>
</dbReference>
<gene>
    <name evidence="4" type="ORF">DL796_03140</name>
</gene>
<evidence type="ECO:0000256" key="1">
    <source>
        <dbReference type="ARBA" id="ARBA00008324"/>
    </source>
</evidence>
<dbReference type="PANTHER" id="PTHR43240">
    <property type="entry name" value="1,4-DIHYDROXY-2-NAPHTHOYL-COA THIOESTERASE 1"/>
    <property type="match status" value="1"/>
</dbReference>
<dbReference type="RefSeq" id="WP_110199883.1">
    <property type="nucleotide sequence ID" value="NZ_QICH01000001.1"/>
</dbReference>
<accession>A0A318DDC2</accession>
<dbReference type="EMBL" id="QICH01000001">
    <property type="protein sequence ID" value="PXF64149.1"/>
    <property type="molecule type" value="Genomic_DNA"/>
</dbReference>
<evidence type="ECO:0000256" key="2">
    <source>
        <dbReference type="ARBA" id="ARBA00022801"/>
    </source>
</evidence>
<sequence length="145" mass="15960">MSIWFNEPDLEEINSWSKGTLLEHIGIEVTEVGDDYLEGTMPADHRTFQPYGLVHGGANIVLAETLGSIGGMLTIDPEKYICVGQEVNGNHLRGVRSGVVRGRAEQVHAGSKSQVWEIKLYDSNNKLSCISRLTLAVVKKRQLIG</sequence>
<name>A0A318DDC2_9GAMM</name>
<evidence type="ECO:0000313" key="5">
    <source>
        <dbReference type="Proteomes" id="UP000247689"/>
    </source>
</evidence>
<evidence type="ECO:0000313" key="4">
    <source>
        <dbReference type="EMBL" id="PXF64149.1"/>
    </source>
</evidence>
<dbReference type="Pfam" id="PF03061">
    <property type="entry name" value="4HBT"/>
    <property type="match status" value="1"/>
</dbReference>
<evidence type="ECO:0000259" key="3">
    <source>
        <dbReference type="Pfam" id="PF03061"/>
    </source>
</evidence>
<dbReference type="OrthoDB" id="9798208at2"/>
<dbReference type="AlphaFoldDB" id="A0A318DDC2"/>
<comment type="caution">
    <text evidence="4">The sequence shown here is derived from an EMBL/GenBank/DDBJ whole genome shotgun (WGS) entry which is preliminary data.</text>
</comment>
<dbReference type="InterPro" id="IPR029069">
    <property type="entry name" value="HotDog_dom_sf"/>
</dbReference>
<proteinExistence type="inferred from homology"/>
<dbReference type="Proteomes" id="UP000247689">
    <property type="component" value="Unassembled WGS sequence"/>
</dbReference>
<dbReference type="NCBIfam" id="TIGR00369">
    <property type="entry name" value="unchar_dom_1"/>
    <property type="match status" value="1"/>
</dbReference>
<dbReference type="GO" id="GO:0061522">
    <property type="term" value="F:1,4-dihydroxy-2-naphthoyl-CoA thioesterase activity"/>
    <property type="evidence" value="ECO:0007669"/>
    <property type="project" value="TreeGrafter"/>
</dbReference>
<dbReference type="InterPro" id="IPR006683">
    <property type="entry name" value="Thioestr_dom"/>
</dbReference>
<dbReference type="InterPro" id="IPR003736">
    <property type="entry name" value="PAAI_dom"/>
</dbReference>
<keyword evidence="5" id="KW-1185">Reference proteome</keyword>